<sequence>MQNLATPGLLNRLRSVAIPTYNTVALIYETPLNPQPTATYTRSDGGAPFVVDEYGTFNRLVYHPNVEVSPTQLTLGQNC</sequence>
<accession>A0A927BET0</accession>
<dbReference type="EMBL" id="JACXAD010000013">
    <property type="protein sequence ID" value="MBD2768749.1"/>
    <property type="molecule type" value="Genomic_DNA"/>
</dbReference>
<protein>
    <submittedName>
        <fullName evidence="1">Uncharacterized protein</fullName>
    </submittedName>
</protein>
<dbReference type="RefSeq" id="WP_191005561.1">
    <property type="nucleotide sequence ID" value="NZ_JACXAD010000013.1"/>
</dbReference>
<organism evidence="1 2">
    <name type="scientific">Hymenobacter montanus</name>
    <dbReference type="NCBI Taxonomy" id="2771359"/>
    <lineage>
        <taxon>Bacteria</taxon>
        <taxon>Pseudomonadati</taxon>
        <taxon>Bacteroidota</taxon>
        <taxon>Cytophagia</taxon>
        <taxon>Cytophagales</taxon>
        <taxon>Hymenobacteraceae</taxon>
        <taxon>Hymenobacter</taxon>
    </lineage>
</organism>
<gene>
    <name evidence="1" type="ORF">IC235_12715</name>
</gene>
<dbReference type="Proteomes" id="UP000612233">
    <property type="component" value="Unassembled WGS sequence"/>
</dbReference>
<proteinExistence type="predicted"/>
<evidence type="ECO:0000313" key="2">
    <source>
        <dbReference type="Proteomes" id="UP000612233"/>
    </source>
</evidence>
<reference evidence="1" key="1">
    <citation type="submission" date="2020-09" db="EMBL/GenBank/DDBJ databases">
        <authorList>
            <person name="Kim M.K."/>
        </authorList>
    </citation>
    <scope>NUCLEOTIDE SEQUENCE</scope>
    <source>
        <strain evidence="1">BT664</strain>
    </source>
</reference>
<keyword evidence="2" id="KW-1185">Reference proteome</keyword>
<evidence type="ECO:0000313" key="1">
    <source>
        <dbReference type="EMBL" id="MBD2768749.1"/>
    </source>
</evidence>
<comment type="caution">
    <text evidence="1">The sequence shown here is derived from an EMBL/GenBank/DDBJ whole genome shotgun (WGS) entry which is preliminary data.</text>
</comment>
<name>A0A927BET0_9BACT</name>
<dbReference type="AlphaFoldDB" id="A0A927BET0"/>